<feature type="domain" description="C-type lectin" evidence="3">
    <location>
        <begin position="32"/>
        <end position="157"/>
    </location>
</feature>
<evidence type="ECO:0000259" key="3">
    <source>
        <dbReference type="PROSITE" id="PS50041"/>
    </source>
</evidence>
<feature type="domain" description="C-type lectin" evidence="3">
    <location>
        <begin position="166"/>
        <end position="272"/>
    </location>
</feature>
<reference evidence="4 5" key="1">
    <citation type="submission" date="2018-05" db="EMBL/GenBank/DDBJ databases">
        <authorList>
            <person name="Datahose"/>
        </authorList>
    </citation>
    <scope>NUCLEOTIDE SEQUENCE</scope>
</reference>
<name>A0A3P8PGQ3_ASTCA</name>
<reference evidence="4" key="3">
    <citation type="submission" date="2025-08" db="UniProtKB">
        <authorList>
            <consortium name="Ensembl"/>
        </authorList>
    </citation>
    <scope>IDENTIFICATION</scope>
</reference>
<keyword evidence="5" id="KW-1185">Reference proteome</keyword>
<evidence type="ECO:0000256" key="1">
    <source>
        <dbReference type="ARBA" id="ARBA00023157"/>
    </source>
</evidence>
<dbReference type="PANTHER" id="PTHR45784:SF3">
    <property type="entry name" value="C-TYPE LECTIN DOMAIN FAMILY 4 MEMBER K-LIKE-RELATED"/>
    <property type="match status" value="1"/>
</dbReference>
<dbReference type="InterPro" id="IPR016186">
    <property type="entry name" value="C-type_lectin-like/link_sf"/>
</dbReference>
<evidence type="ECO:0000256" key="2">
    <source>
        <dbReference type="SAM" id="SignalP"/>
    </source>
</evidence>
<dbReference type="Bgee" id="ENSACLG00000011025">
    <property type="expression patterns" value="Expressed in testis and 1 other cell type or tissue"/>
</dbReference>
<evidence type="ECO:0000313" key="5">
    <source>
        <dbReference type="Proteomes" id="UP000265100"/>
    </source>
</evidence>
<dbReference type="PROSITE" id="PS50041">
    <property type="entry name" value="C_TYPE_LECTIN_2"/>
    <property type="match status" value="2"/>
</dbReference>
<protein>
    <recommendedName>
        <fullName evidence="3">C-type lectin domain-containing protein</fullName>
    </recommendedName>
</protein>
<keyword evidence="1" id="KW-1015">Disulfide bond</keyword>
<dbReference type="Gene3D" id="3.10.100.10">
    <property type="entry name" value="Mannose-Binding Protein A, subunit A"/>
    <property type="match status" value="2"/>
</dbReference>
<accession>A0A3P8PGQ3</accession>
<dbReference type="PANTHER" id="PTHR45784">
    <property type="entry name" value="C-TYPE LECTIN DOMAIN FAMILY 20 MEMBER A-RELATED"/>
    <property type="match status" value="1"/>
</dbReference>
<dbReference type="AlphaFoldDB" id="A0A3P8PGQ3"/>
<dbReference type="InterPro" id="IPR001304">
    <property type="entry name" value="C-type_lectin-like"/>
</dbReference>
<dbReference type="Proteomes" id="UP000265100">
    <property type="component" value="Chromosome 20"/>
</dbReference>
<feature type="signal peptide" evidence="2">
    <location>
        <begin position="1"/>
        <end position="20"/>
    </location>
</feature>
<feature type="chain" id="PRO_5018256222" description="C-type lectin domain-containing protein" evidence="2">
    <location>
        <begin position="21"/>
        <end position="349"/>
    </location>
</feature>
<reference evidence="4" key="4">
    <citation type="submission" date="2025-09" db="UniProtKB">
        <authorList>
            <consortium name="Ensembl"/>
        </authorList>
    </citation>
    <scope>IDENTIFICATION</scope>
</reference>
<evidence type="ECO:0000313" key="4">
    <source>
        <dbReference type="Ensembl" id="ENSACLP00000016159.1"/>
    </source>
</evidence>
<dbReference type="InterPro" id="IPR018378">
    <property type="entry name" value="C-type_lectin_CS"/>
</dbReference>
<dbReference type="Pfam" id="PF00059">
    <property type="entry name" value="Lectin_C"/>
    <property type="match status" value="2"/>
</dbReference>
<dbReference type="PROSITE" id="PS00615">
    <property type="entry name" value="C_TYPE_LECTIN_1"/>
    <property type="match status" value="1"/>
</dbReference>
<sequence length="349" mass="40957">MTKLRWISFVLSINVKSVFTSISAGLCSGSSYVKRQYHFVYDWKNWTDALSYCRERYTDLATIENMEDVRILQSMADSSKMNYAEYKNRAWIGLYDDMNSWRWSMSNTDLYKNGVAFRNWEPGQPDNRMSKEHCTGLKWTGSWTDENCDNTFKALCSDIRGLNVTFVFINKSMTWMEAQRYCRANYTDLASVRNMSENQRVTEVLPAGQSAWIGLFRDSWKWMDGSNSSFRYWNTNEPNHVVKNEFCVTANFGSTGQWEDWNCDRETAFVCYSEPAYKQVVRLRMGKNDNQDLNDPAVMEAMLEQFKQKLKNKGVKGDIRLSWRKQSDGEVFLRDEKQTKKITTCKNEF</sequence>
<dbReference type="SMART" id="SM00034">
    <property type="entry name" value="CLECT"/>
    <property type="match status" value="2"/>
</dbReference>
<dbReference type="SUPFAM" id="SSF56436">
    <property type="entry name" value="C-type lectin-like"/>
    <property type="match status" value="2"/>
</dbReference>
<dbReference type="STRING" id="8154.ENSACLP00000016159"/>
<proteinExistence type="predicted"/>
<dbReference type="GeneTree" id="ENSGT01100000263473"/>
<reference evidence="5" key="2">
    <citation type="submission" date="2023-03" db="EMBL/GenBank/DDBJ databases">
        <authorList>
            <consortium name="Wellcome Sanger Institute Data Sharing"/>
        </authorList>
    </citation>
    <scope>NUCLEOTIDE SEQUENCE [LARGE SCALE GENOMIC DNA]</scope>
</reference>
<dbReference type="OMA" id="GSICANT"/>
<dbReference type="CDD" id="cd03602">
    <property type="entry name" value="CLECT_1"/>
    <property type="match status" value="1"/>
</dbReference>
<dbReference type="InterPro" id="IPR016187">
    <property type="entry name" value="CTDL_fold"/>
</dbReference>
<organism evidence="4 5">
    <name type="scientific">Astatotilapia calliptera</name>
    <name type="common">Eastern happy</name>
    <name type="synonym">Chromis callipterus</name>
    <dbReference type="NCBI Taxonomy" id="8154"/>
    <lineage>
        <taxon>Eukaryota</taxon>
        <taxon>Metazoa</taxon>
        <taxon>Chordata</taxon>
        <taxon>Craniata</taxon>
        <taxon>Vertebrata</taxon>
        <taxon>Euteleostomi</taxon>
        <taxon>Actinopterygii</taxon>
        <taxon>Neopterygii</taxon>
        <taxon>Teleostei</taxon>
        <taxon>Neoteleostei</taxon>
        <taxon>Acanthomorphata</taxon>
        <taxon>Ovalentaria</taxon>
        <taxon>Cichlomorphae</taxon>
        <taxon>Cichliformes</taxon>
        <taxon>Cichlidae</taxon>
        <taxon>African cichlids</taxon>
        <taxon>Pseudocrenilabrinae</taxon>
        <taxon>Haplochromini</taxon>
        <taxon>Astatotilapia</taxon>
    </lineage>
</organism>
<keyword evidence="2" id="KW-0732">Signal</keyword>
<dbReference type="Ensembl" id="ENSACLT00000016532.2">
    <property type="protein sequence ID" value="ENSACLP00000016159.1"/>
    <property type="gene ID" value="ENSACLG00000011025.2"/>
</dbReference>